<dbReference type="GO" id="GO:0008146">
    <property type="term" value="F:sulfotransferase activity"/>
    <property type="evidence" value="ECO:0007669"/>
    <property type="project" value="InterPro"/>
</dbReference>
<accession>A0A3N4UXJ6</accession>
<evidence type="ECO:0000313" key="2">
    <source>
        <dbReference type="Proteomes" id="UP000269689"/>
    </source>
</evidence>
<dbReference type="Proteomes" id="UP000269689">
    <property type="component" value="Unassembled WGS sequence"/>
</dbReference>
<name>A0A3N4UXJ6_9RHOB</name>
<reference evidence="1 2" key="1">
    <citation type="submission" date="2018-11" db="EMBL/GenBank/DDBJ databases">
        <title>Genomic Encyclopedia of Type Strains, Phase IV (KMG-IV): sequencing the most valuable type-strain genomes for metagenomic binning, comparative biology and taxonomic classification.</title>
        <authorList>
            <person name="Goeker M."/>
        </authorList>
    </citation>
    <scope>NUCLEOTIDE SEQUENCE [LARGE SCALE GENOMIC DNA]</scope>
    <source>
        <strain evidence="1 2">DSM 104731</strain>
    </source>
</reference>
<dbReference type="Gene3D" id="3.40.50.300">
    <property type="entry name" value="P-loop containing nucleotide triphosphate hydrolases"/>
    <property type="match status" value="1"/>
</dbReference>
<dbReference type="Pfam" id="PF03567">
    <property type="entry name" value="Sulfotransfer_2"/>
    <property type="match status" value="1"/>
</dbReference>
<dbReference type="InterPro" id="IPR005331">
    <property type="entry name" value="Sulfotransferase"/>
</dbReference>
<dbReference type="SUPFAM" id="SSF52540">
    <property type="entry name" value="P-loop containing nucleoside triphosphate hydrolases"/>
    <property type="match status" value="1"/>
</dbReference>
<gene>
    <name evidence="1" type="ORF">EDD53_2032</name>
</gene>
<keyword evidence="2" id="KW-1185">Reference proteome</keyword>
<comment type="caution">
    <text evidence="1">The sequence shown here is derived from an EMBL/GenBank/DDBJ whole genome shotgun (WGS) entry which is preliminary data.</text>
</comment>
<dbReference type="EMBL" id="RKQK01000003">
    <property type="protein sequence ID" value="RPE66330.1"/>
    <property type="molecule type" value="Genomic_DNA"/>
</dbReference>
<protein>
    <submittedName>
        <fullName evidence="1">Sulfotransferase family protein</fullName>
    </submittedName>
</protein>
<organism evidence="1 2">
    <name type="scientific">Pacificibacter maritimus</name>
    <dbReference type="NCBI Taxonomy" id="762213"/>
    <lineage>
        <taxon>Bacteria</taxon>
        <taxon>Pseudomonadati</taxon>
        <taxon>Pseudomonadota</taxon>
        <taxon>Alphaproteobacteria</taxon>
        <taxon>Rhodobacterales</taxon>
        <taxon>Roseobacteraceae</taxon>
        <taxon>Pacificibacter</taxon>
    </lineage>
</organism>
<dbReference type="InterPro" id="IPR027417">
    <property type="entry name" value="P-loop_NTPase"/>
</dbReference>
<proteinExistence type="predicted"/>
<keyword evidence="1" id="KW-0808">Transferase</keyword>
<sequence>MIVSHGRKYIFIHIPKTGGTALTLALEGRAMADDLLVGDTPKAVKRRNRLKRDQSYKSLSKHSRFVDLEGVMDRSRFDDFMIFTLVRNPWDRIVSYYHWLQAQSWDHPAVTLAKSADFTTFLNDRQTIGSLSLSYASYMQDGAGVERATHYMRLEKLDQDLHSLWDHLGFSLSPIQPENTSQRAGDFRVYYSDADRDLVADICAVDIARFGYGFTQDGFS</sequence>
<evidence type="ECO:0000313" key="1">
    <source>
        <dbReference type="EMBL" id="RPE66330.1"/>
    </source>
</evidence>
<dbReference type="AlphaFoldDB" id="A0A3N4UXJ6"/>
<dbReference type="GO" id="GO:0016020">
    <property type="term" value="C:membrane"/>
    <property type="evidence" value="ECO:0007669"/>
    <property type="project" value="InterPro"/>
</dbReference>
<dbReference type="OrthoDB" id="288532at2"/>
<dbReference type="RefSeq" id="WP_123793393.1">
    <property type="nucleotide sequence ID" value="NZ_RKQK01000003.1"/>
</dbReference>